<keyword evidence="3" id="KW-1185">Reference proteome</keyword>
<accession>A0A8H4TU86</accession>
<dbReference type="GO" id="GO:0003676">
    <property type="term" value="F:nucleic acid binding"/>
    <property type="evidence" value="ECO:0007669"/>
    <property type="project" value="InterPro"/>
</dbReference>
<dbReference type="AlphaFoldDB" id="A0A8H4TU86"/>
<protein>
    <submittedName>
        <fullName evidence="2">Uncharacterized protein</fullName>
    </submittedName>
</protein>
<organism evidence="2 3">
    <name type="scientific">Fusarium sarcochroum</name>
    <dbReference type="NCBI Taxonomy" id="1208366"/>
    <lineage>
        <taxon>Eukaryota</taxon>
        <taxon>Fungi</taxon>
        <taxon>Dikarya</taxon>
        <taxon>Ascomycota</taxon>
        <taxon>Pezizomycotina</taxon>
        <taxon>Sordariomycetes</taxon>
        <taxon>Hypocreomycetidae</taxon>
        <taxon>Hypocreales</taxon>
        <taxon>Nectriaceae</taxon>
        <taxon>Fusarium</taxon>
        <taxon>Fusarium lateritium species complex</taxon>
    </lineage>
</organism>
<dbReference type="SUPFAM" id="SSF57756">
    <property type="entry name" value="Retrovirus zinc finger-like domains"/>
    <property type="match status" value="1"/>
</dbReference>
<feature type="region of interest" description="Disordered" evidence="1">
    <location>
        <begin position="360"/>
        <end position="388"/>
    </location>
</feature>
<dbReference type="GO" id="GO:0008270">
    <property type="term" value="F:zinc ion binding"/>
    <property type="evidence" value="ECO:0007669"/>
    <property type="project" value="InterPro"/>
</dbReference>
<dbReference type="Gene3D" id="4.10.60.10">
    <property type="entry name" value="Zinc finger, CCHC-type"/>
    <property type="match status" value="1"/>
</dbReference>
<sequence length="388" mass="43515">MSPPQPPSVTPVFISCNPFARTVIKVETTDNDAVVERIEVADKSPTFGTKGKPQAQRSASARDHSGSDQAIDQHEHNNDSQSTDLAQVSGRKRKHGGTELQPTAVDAKKKEDKPCTNTEDISKGNGARSGHHGSNQGSFTGTIDDAYEFIRKSLGTMATDEITVVWWREDDLAARRRRLNTPFKFNLGEAMRYVPRVVDEEADRVMREIQGDQMPGAPPRQIGVTLNKPDTDNEKCGNCRQTGHEVSRCWHVNQDGFITGCAICNAHDHLTLSCSQFPKDIEGQVRLIVIQRANLPPLEGKFWYPLMWKYMEKYPATDVKGLPWSLEFSKTCHQGTWEQEQLALSMTWADEDLRPVDPETKSWEAAKKHFNGNPKSRKKAKRAFKADA</sequence>
<feature type="compositionally biased region" description="Basic and acidic residues" evidence="1">
    <location>
        <begin position="60"/>
        <end position="78"/>
    </location>
</feature>
<evidence type="ECO:0000313" key="2">
    <source>
        <dbReference type="EMBL" id="KAF4964132.1"/>
    </source>
</evidence>
<dbReference type="OrthoDB" id="5105088at2759"/>
<name>A0A8H4TU86_9HYPO</name>
<dbReference type="EMBL" id="JABEXW010000426">
    <property type="protein sequence ID" value="KAF4964132.1"/>
    <property type="molecule type" value="Genomic_DNA"/>
</dbReference>
<evidence type="ECO:0000313" key="3">
    <source>
        <dbReference type="Proteomes" id="UP000622797"/>
    </source>
</evidence>
<reference evidence="2" key="2">
    <citation type="submission" date="2020-05" db="EMBL/GenBank/DDBJ databases">
        <authorList>
            <person name="Kim H.-S."/>
            <person name="Proctor R.H."/>
            <person name="Brown D.W."/>
        </authorList>
    </citation>
    <scope>NUCLEOTIDE SEQUENCE</scope>
    <source>
        <strain evidence="2">NRRL 20472</strain>
    </source>
</reference>
<feature type="compositionally biased region" description="Basic residues" evidence="1">
    <location>
        <begin position="375"/>
        <end position="388"/>
    </location>
</feature>
<gene>
    <name evidence="2" type="ORF">FSARC_7914</name>
</gene>
<feature type="region of interest" description="Disordered" evidence="1">
    <location>
        <begin position="44"/>
        <end position="140"/>
    </location>
</feature>
<comment type="caution">
    <text evidence="2">The sequence shown here is derived from an EMBL/GenBank/DDBJ whole genome shotgun (WGS) entry which is preliminary data.</text>
</comment>
<dbReference type="InterPro" id="IPR036875">
    <property type="entry name" value="Znf_CCHC_sf"/>
</dbReference>
<dbReference type="Proteomes" id="UP000622797">
    <property type="component" value="Unassembled WGS sequence"/>
</dbReference>
<reference evidence="2" key="1">
    <citation type="journal article" date="2020" name="BMC Genomics">
        <title>Correction to: Identification and distribution of gene clusters required for synthesis of sphingolipid metabolism inhibitors in diverse species of the filamentous fungus Fusarium.</title>
        <authorList>
            <person name="Kim H.S."/>
            <person name="Lohmar J.M."/>
            <person name="Busman M."/>
            <person name="Brown D.W."/>
            <person name="Naumann T.A."/>
            <person name="Divon H.H."/>
            <person name="Lysoe E."/>
            <person name="Uhlig S."/>
            <person name="Proctor R.H."/>
        </authorList>
    </citation>
    <scope>NUCLEOTIDE SEQUENCE</scope>
    <source>
        <strain evidence="2">NRRL 20472</strain>
    </source>
</reference>
<proteinExistence type="predicted"/>
<evidence type="ECO:0000256" key="1">
    <source>
        <dbReference type="SAM" id="MobiDB-lite"/>
    </source>
</evidence>